<dbReference type="AlphaFoldDB" id="A0A7K1YEU9"/>
<keyword evidence="2" id="KW-1185">Reference proteome</keyword>
<evidence type="ECO:0000313" key="1">
    <source>
        <dbReference type="EMBL" id="MXV53133.1"/>
    </source>
</evidence>
<reference evidence="1 2" key="1">
    <citation type="submission" date="2019-11" db="EMBL/GenBank/DDBJ databases">
        <title>Pedobacter sp. HMF7647 Genome sequencing and assembly.</title>
        <authorList>
            <person name="Kang H."/>
            <person name="Kim H."/>
            <person name="Joh K."/>
        </authorList>
    </citation>
    <scope>NUCLEOTIDE SEQUENCE [LARGE SCALE GENOMIC DNA]</scope>
    <source>
        <strain evidence="1 2">HMF7647</strain>
    </source>
</reference>
<protein>
    <submittedName>
        <fullName evidence="1">Uncharacterized protein</fullName>
    </submittedName>
</protein>
<dbReference type="RefSeq" id="WP_160846310.1">
    <property type="nucleotide sequence ID" value="NZ_WVHT01000013.1"/>
</dbReference>
<gene>
    <name evidence="1" type="ORF">GS399_19375</name>
</gene>
<accession>A0A7K1YEU9</accession>
<comment type="caution">
    <text evidence="1">The sequence shown here is derived from an EMBL/GenBank/DDBJ whole genome shotgun (WGS) entry which is preliminary data.</text>
</comment>
<dbReference type="EMBL" id="WVHT01000013">
    <property type="protein sequence ID" value="MXV53133.1"/>
    <property type="molecule type" value="Genomic_DNA"/>
</dbReference>
<proteinExistence type="predicted"/>
<name>A0A7K1YEU9_9SPHI</name>
<dbReference type="Proteomes" id="UP000466586">
    <property type="component" value="Unassembled WGS sequence"/>
</dbReference>
<sequence length="91" mass="10621">MADEQLVTYVRDMAQYKGQLVARRKSKHDLQLKDKEIKDLKSHIIELGRLIVSSLKGIDVPENEPYEISFAGHTVYIGYEGKDLIWEEDEW</sequence>
<organism evidence="1 2">
    <name type="scientific">Hufsiella arboris</name>
    <dbReference type="NCBI Taxonomy" id="2695275"/>
    <lineage>
        <taxon>Bacteria</taxon>
        <taxon>Pseudomonadati</taxon>
        <taxon>Bacteroidota</taxon>
        <taxon>Sphingobacteriia</taxon>
        <taxon>Sphingobacteriales</taxon>
        <taxon>Sphingobacteriaceae</taxon>
        <taxon>Hufsiella</taxon>
    </lineage>
</organism>
<evidence type="ECO:0000313" key="2">
    <source>
        <dbReference type="Proteomes" id="UP000466586"/>
    </source>
</evidence>